<evidence type="ECO:0000313" key="1">
    <source>
        <dbReference type="EMBL" id="MPC33809.1"/>
    </source>
</evidence>
<organism evidence="1 2">
    <name type="scientific">Portunus trituberculatus</name>
    <name type="common">Swimming crab</name>
    <name type="synonym">Neptunus trituberculatus</name>
    <dbReference type="NCBI Taxonomy" id="210409"/>
    <lineage>
        <taxon>Eukaryota</taxon>
        <taxon>Metazoa</taxon>
        <taxon>Ecdysozoa</taxon>
        <taxon>Arthropoda</taxon>
        <taxon>Crustacea</taxon>
        <taxon>Multicrustacea</taxon>
        <taxon>Malacostraca</taxon>
        <taxon>Eumalacostraca</taxon>
        <taxon>Eucarida</taxon>
        <taxon>Decapoda</taxon>
        <taxon>Pleocyemata</taxon>
        <taxon>Brachyura</taxon>
        <taxon>Eubrachyura</taxon>
        <taxon>Portunoidea</taxon>
        <taxon>Portunidae</taxon>
        <taxon>Portuninae</taxon>
        <taxon>Portunus</taxon>
    </lineage>
</organism>
<protein>
    <submittedName>
        <fullName evidence="1">Uncharacterized protein</fullName>
    </submittedName>
</protein>
<sequence>MYGAPVSLTRRPLNAQDKGAITAVTDRQHIPRGPARRRECGVVTSSEKCQHKQGSNTTHALKSLLFVPRARC</sequence>
<accession>A0A5B7EKY4</accession>
<dbReference type="EMBL" id="VSRR010002911">
    <property type="protein sequence ID" value="MPC33809.1"/>
    <property type="molecule type" value="Genomic_DNA"/>
</dbReference>
<keyword evidence="2" id="KW-1185">Reference proteome</keyword>
<gene>
    <name evidence="1" type="ORF">E2C01_027174</name>
</gene>
<dbReference type="AlphaFoldDB" id="A0A5B7EKY4"/>
<name>A0A5B7EKY4_PORTR</name>
<reference evidence="1 2" key="1">
    <citation type="submission" date="2019-05" db="EMBL/GenBank/DDBJ databases">
        <title>Another draft genome of Portunus trituberculatus and its Hox gene families provides insights of decapod evolution.</title>
        <authorList>
            <person name="Jeong J.-H."/>
            <person name="Song I."/>
            <person name="Kim S."/>
            <person name="Choi T."/>
            <person name="Kim D."/>
            <person name="Ryu S."/>
            <person name="Kim W."/>
        </authorList>
    </citation>
    <scope>NUCLEOTIDE SEQUENCE [LARGE SCALE GENOMIC DNA]</scope>
    <source>
        <tissue evidence="1">Muscle</tissue>
    </source>
</reference>
<evidence type="ECO:0000313" key="2">
    <source>
        <dbReference type="Proteomes" id="UP000324222"/>
    </source>
</evidence>
<comment type="caution">
    <text evidence="1">The sequence shown here is derived from an EMBL/GenBank/DDBJ whole genome shotgun (WGS) entry which is preliminary data.</text>
</comment>
<dbReference type="Proteomes" id="UP000324222">
    <property type="component" value="Unassembled WGS sequence"/>
</dbReference>
<proteinExistence type="predicted"/>